<feature type="transmembrane region" description="Helical" evidence="2">
    <location>
        <begin position="454"/>
        <end position="473"/>
    </location>
</feature>
<dbReference type="KEGG" id="cman:A9D14_02700"/>
<sequence length="737" mass="79621">MIELTADRAGTAPARQNLFVATILVGSFLLFLIQPMAARFALPVVGGAPNVWNSAMLVFQLLLLGGYLYSHAIARQRMRRQVVLHLALLVAAALTLPIALAELPPAAPGWEALWVPGLFLLSIGPVFFMLSSQASLMQRWFAASLDAGDPYVLYGASNLGSFGGLIAYPLLFEPTMPLAVQSLLWSAGFVALIAMVALAGWSRWNAGTDFQEYVSPDDREREAPAVTPRLLALWIALAAVPSGLMLSTTTLLTTDVMAAPMLWVIPLGLYLLSYTVAFSEEGTLAEHLSTIAPITLLFVGALALSPAGQASMEIALAMAVLLFLVAVALHKRLFDLRPDPRHLTLFYLMTATGGALGGIFSALIAPVVFDWIYEHAILLITAAMLLRPIELPFVSAFWRRGGWLPVAAGALLLALAAWLAYELSLAAVYGLNARVAGFIGLIAVIGIIVGSQRWLYVAVLSLLMLGHLGWSTIQSSIDGQRARSYFGAYHIENSADGELRYLTHGTTLHGQQFIDPDRATDPTSYYGTTSGVGIAMRHAAPDARVGVVGLGVGTLACYRKPDQRWTFFEIDRQVVAFSEAGAFTFLSDCTPDARIVIGDARIALDDQPADSFDLLAIDAFSSDAIPVHLLTQEAFAIYGDALATDGLLLVHVSNRYLDLAPMVAALARRGGWHGAMRMDTDDLGPGMTPSLWIALTRDNESHNRLIEDSEAEWSQLPPPSEQAWTDDNASILPLIRW</sequence>
<feature type="transmembrane region" description="Helical" evidence="2">
    <location>
        <begin position="314"/>
        <end position="333"/>
    </location>
</feature>
<proteinExistence type="predicted"/>
<protein>
    <recommendedName>
        <fullName evidence="5">Fused MFS/spermidine synthase</fullName>
    </recommendedName>
</protein>
<dbReference type="PANTHER" id="PTHR43317">
    <property type="entry name" value="THERMOSPERMINE SYNTHASE ACAULIS5"/>
    <property type="match status" value="1"/>
</dbReference>
<keyword evidence="4" id="KW-1185">Reference proteome</keyword>
<feature type="transmembrane region" description="Helical" evidence="2">
    <location>
        <begin position="290"/>
        <end position="308"/>
    </location>
</feature>
<feature type="transmembrane region" description="Helical" evidence="2">
    <location>
        <begin position="183"/>
        <end position="201"/>
    </location>
</feature>
<evidence type="ECO:0000313" key="3">
    <source>
        <dbReference type="EMBL" id="ARU17186.1"/>
    </source>
</evidence>
<dbReference type="Gene3D" id="3.40.50.150">
    <property type="entry name" value="Vaccinia Virus protein VP39"/>
    <property type="match status" value="1"/>
</dbReference>
<keyword evidence="2" id="KW-0472">Membrane</keyword>
<dbReference type="InterPro" id="IPR029063">
    <property type="entry name" value="SAM-dependent_MTases_sf"/>
</dbReference>
<reference evidence="3 4" key="1">
    <citation type="submission" date="2017-01" db="EMBL/GenBank/DDBJ databases">
        <title>Complete genome sequence of esterase-producing bacterium Croceicoccus marinus E4A9.</title>
        <authorList>
            <person name="Wu Y.-H."/>
            <person name="Cheng H."/>
            <person name="Xu L."/>
            <person name="Huo Y.-Y."/>
            <person name="Wang C.-S."/>
            <person name="Xu X.-W."/>
        </authorList>
    </citation>
    <scope>NUCLEOTIDE SEQUENCE [LARGE SCALE GENOMIC DNA]</scope>
    <source>
        <strain evidence="3 4">E4A9</strain>
    </source>
</reference>
<keyword evidence="2" id="KW-1133">Transmembrane helix</keyword>
<dbReference type="SUPFAM" id="SSF53335">
    <property type="entry name" value="S-adenosyl-L-methionine-dependent methyltransferases"/>
    <property type="match status" value="1"/>
</dbReference>
<dbReference type="EMBL" id="CP019602">
    <property type="protein sequence ID" value="ARU17186.1"/>
    <property type="molecule type" value="Genomic_DNA"/>
</dbReference>
<dbReference type="RefSeq" id="WP_066848011.1">
    <property type="nucleotide sequence ID" value="NZ_CP019602.1"/>
</dbReference>
<evidence type="ECO:0000256" key="2">
    <source>
        <dbReference type="SAM" id="Phobius"/>
    </source>
</evidence>
<feature type="transmembrane region" description="Helical" evidence="2">
    <location>
        <begin position="50"/>
        <end position="70"/>
    </location>
</feature>
<keyword evidence="1" id="KW-0620">Polyamine biosynthesis</keyword>
<feature type="transmembrane region" description="Helical" evidence="2">
    <location>
        <begin position="231"/>
        <end position="252"/>
    </location>
</feature>
<feature type="transmembrane region" description="Helical" evidence="2">
    <location>
        <begin position="258"/>
        <end position="278"/>
    </location>
</feature>
<feature type="transmembrane region" description="Helical" evidence="2">
    <location>
        <begin position="345"/>
        <end position="365"/>
    </location>
</feature>
<feature type="transmembrane region" description="Helical" evidence="2">
    <location>
        <begin position="401"/>
        <end position="421"/>
    </location>
</feature>
<dbReference type="PANTHER" id="PTHR43317:SF1">
    <property type="entry name" value="THERMOSPERMINE SYNTHASE ACAULIS5"/>
    <property type="match status" value="1"/>
</dbReference>
<dbReference type="NCBIfam" id="NF037959">
    <property type="entry name" value="MFS_SpdSyn"/>
    <property type="match status" value="1"/>
</dbReference>
<feature type="transmembrane region" description="Helical" evidence="2">
    <location>
        <begin position="371"/>
        <end position="389"/>
    </location>
</feature>
<dbReference type="STRING" id="450378.GCA_001661675_00538"/>
<dbReference type="AlphaFoldDB" id="A0A1Z1FEM3"/>
<evidence type="ECO:0000313" key="4">
    <source>
        <dbReference type="Proteomes" id="UP000195807"/>
    </source>
</evidence>
<feature type="transmembrane region" description="Helical" evidence="2">
    <location>
        <begin position="427"/>
        <end position="449"/>
    </location>
</feature>
<feature type="transmembrane region" description="Helical" evidence="2">
    <location>
        <begin position="82"/>
        <end position="100"/>
    </location>
</feature>
<evidence type="ECO:0008006" key="5">
    <source>
        <dbReference type="Google" id="ProtNLM"/>
    </source>
</evidence>
<dbReference type="Proteomes" id="UP000195807">
    <property type="component" value="Chromosome"/>
</dbReference>
<name>A0A1Z1FEM3_9SPHN</name>
<feature type="transmembrane region" description="Helical" evidence="2">
    <location>
        <begin position="18"/>
        <end position="38"/>
    </location>
</feature>
<dbReference type="OrthoDB" id="9761985at2"/>
<accession>A0A1Z1FEM3</accession>
<keyword evidence="2" id="KW-0812">Transmembrane</keyword>
<feature type="transmembrane region" description="Helical" evidence="2">
    <location>
        <begin position="112"/>
        <end position="130"/>
    </location>
</feature>
<feature type="transmembrane region" description="Helical" evidence="2">
    <location>
        <begin position="151"/>
        <end position="171"/>
    </location>
</feature>
<dbReference type="GO" id="GO:0006596">
    <property type="term" value="P:polyamine biosynthetic process"/>
    <property type="evidence" value="ECO:0007669"/>
    <property type="project" value="UniProtKB-KW"/>
</dbReference>
<gene>
    <name evidence="3" type="ORF">A9D14_02700</name>
</gene>
<organism evidence="3 4">
    <name type="scientific">Croceicoccus marinus</name>
    <dbReference type="NCBI Taxonomy" id="450378"/>
    <lineage>
        <taxon>Bacteria</taxon>
        <taxon>Pseudomonadati</taxon>
        <taxon>Pseudomonadota</taxon>
        <taxon>Alphaproteobacteria</taxon>
        <taxon>Sphingomonadales</taxon>
        <taxon>Erythrobacteraceae</taxon>
        <taxon>Croceicoccus</taxon>
    </lineage>
</organism>
<evidence type="ECO:0000256" key="1">
    <source>
        <dbReference type="ARBA" id="ARBA00023115"/>
    </source>
</evidence>